<dbReference type="EMBL" id="LR031874">
    <property type="protein sequence ID" value="VDD27568.1"/>
    <property type="molecule type" value="Genomic_DNA"/>
</dbReference>
<protein>
    <submittedName>
        <fullName evidence="2">Uncharacterized protein</fullName>
    </submittedName>
</protein>
<evidence type="ECO:0000256" key="1">
    <source>
        <dbReference type="SAM" id="Phobius"/>
    </source>
</evidence>
<evidence type="ECO:0000313" key="2">
    <source>
        <dbReference type="EMBL" id="VDD27568.1"/>
    </source>
</evidence>
<feature type="transmembrane region" description="Helical" evidence="1">
    <location>
        <begin position="35"/>
        <end position="61"/>
    </location>
</feature>
<proteinExistence type="predicted"/>
<keyword evidence="1" id="KW-1133">Transmembrane helix</keyword>
<organism evidence="2">
    <name type="scientific">Brassica oleracea</name>
    <name type="common">Wild cabbage</name>
    <dbReference type="NCBI Taxonomy" id="3712"/>
    <lineage>
        <taxon>Eukaryota</taxon>
        <taxon>Viridiplantae</taxon>
        <taxon>Streptophyta</taxon>
        <taxon>Embryophyta</taxon>
        <taxon>Tracheophyta</taxon>
        <taxon>Spermatophyta</taxon>
        <taxon>Magnoliopsida</taxon>
        <taxon>eudicotyledons</taxon>
        <taxon>Gunneridae</taxon>
        <taxon>Pentapetalae</taxon>
        <taxon>rosids</taxon>
        <taxon>malvids</taxon>
        <taxon>Brassicales</taxon>
        <taxon>Brassicaceae</taxon>
        <taxon>Brassiceae</taxon>
        <taxon>Brassica</taxon>
    </lineage>
</organism>
<keyword evidence="1" id="KW-0812">Transmembrane</keyword>
<accession>A0A3P6DMB0</accession>
<dbReference type="AlphaFoldDB" id="A0A3P6DMB0"/>
<sequence>MKLSTNIILTILFISMVSFKIHTLRQDSCAKLTVMILIIIPLPVIPMILGLLLPVVVRALVTR</sequence>
<keyword evidence="1" id="KW-0472">Membrane</keyword>
<name>A0A3P6DMB0_BRAOL</name>
<gene>
    <name evidence="2" type="ORF">BOLC2T12538H</name>
</gene>
<reference evidence="2" key="1">
    <citation type="submission" date="2018-11" db="EMBL/GenBank/DDBJ databases">
        <authorList>
            <consortium name="Genoscope - CEA"/>
            <person name="William W."/>
        </authorList>
    </citation>
    <scope>NUCLEOTIDE SEQUENCE</scope>
</reference>